<keyword evidence="2" id="KW-1185">Reference proteome</keyword>
<protein>
    <submittedName>
        <fullName evidence="1">Uncharacterized protein</fullName>
    </submittedName>
</protein>
<comment type="caution">
    <text evidence="1">The sequence shown here is derived from an EMBL/GenBank/DDBJ whole genome shotgun (WGS) entry which is preliminary data.</text>
</comment>
<evidence type="ECO:0000313" key="2">
    <source>
        <dbReference type="Proteomes" id="UP000584670"/>
    </source>
</evidence>
<accession>A0A7X1IYH7</accession>
<name>A0A7X1IYH7_9ACTN</name>
<dbReference type="RefSeq" id="WP_186280032.1">
    <property type="nucleotide sequence ID" value="NZ_JACMSF010000001.1"/>
</dbReference>
<gene>
    <name evidence="1" type="ORF">H4N64_01215</name>
</gene>
<dbReference type="Proteomes" id="UP000584670">
    <property type="component" value="Unassembled WGS sequence"/>
</dbReference>
<evidence type="ECO:0000313" key="1">
    <source>
        <dbReference type="EMBL" id="MBC2900245.1"/>
    </source>
</evidence>
<reference evidence="1 2" key="1">
    <citation type="submission" date="2020-08" db="EMBL/GenBank/DDBJ databases">
        <title>Streptomyces sp. PSKA01 genome sequencing and assembly.</title>
        <authorList>
            <person name="Mandal S."/>
            <person name="Maiti P.K."/>
            <person name="Das P."/>
        </authorList>
    </citation>
    <scope>NUCLEOTIDE SEQUENCE [LARGE SCALE GENOMIC DNA]</scope>
    <source>
        <strain evidence="1 2">PSKA01</strain>
    </source>
</reference>
<organism evidence="1 2">
    <name type="scientific">Streptomyces cupreus</name>
    <dbReference type="NCBI Taxonomy" id="2759956"/>
    <lineage>
        <taxon>Bacteria</taxon>
        <taxon>Bacillati</taxon>
        <taxon>Actinomycetota</taxon>
        <taxon>Actinomycetes</taxon>
        <taxon>Kitasatosporales</taxon>
        <taxon>Streptomycetaceae</taxon>
        <taxon>Streptomyces</taxon>
    </lineage>
</organism>
<sequence length="170" mass="18538">MAMVGLFWITEDSVYVGAEPAGTASGVRLSKDGVEALGLEHGGSWSWEEVRRIEVADVTVRPASRRWVSQAIDVVAVALTGDGELPPAFTVRITTTDETVEVSVLSAVAGGIYGPVEYELSRTLLGRLVDGRTDLEELLLWRRDRVGETGPGREEREALMLKWIGDRDPS</sequence>
<proteinExistence type="predicted"/>
<dbReference type="EMBL" id="JACMSF010000001">
    <property type="protein sequence ID" value="MBC2900245.1"/>
    <property type="molecule type" value="Genomic_DNA"/>
</dbReference>
<dbReference type="AlphaFoldDB" id="A0A7X1IYH7"/>